<keyword evidence="2" id="KW-1185">Reference proteome</keyword>
<protein>
    <submittedName>
        <fullName evidence="1">YidC protein</fullName>
    </submittedName>
</protein>
<comment type="caution">
    <text evidence="1">The sequence shown here is derived from an EMBL/GenBank/DDBJ whole genome shotgun (WGS) entry which is preliminary data.</text>
</comment>
<sequence length="126" mass="13836">LLGRGRSGQVVARRVDPDTAHSLSSFDFETLKDVTTLTTAAAESPVLDPNVKYLYGADGEVLIDLASKKPLEDNWFNAACGFQAQMIKNLDQGLRFIGLQQAFGWAVLAYTCLIKVLMYPLEKPSL</sequence>
<gene>
    <name evidence="1" type="primary">yidC</name>
    <name evidence="1" type="ORF">SNEC2469_LOCUS33170</name>
</gene>
<accession>A0A813C3L3</accession>
<feature type="non-terminal residue" evidence="1">
    <location>
        <position position="1"/>
    </location>
</feature>
<feature type="non-terminal residue" evidence="1">
    <location>
        <position position="126"/>
    </location>
</feature>
<dbReference type="OrthoDB" id="412655at2759"/>
<dbReference type="EMBL" id="CAJNJA010086364">
    <property type="protein sequence ID" value="CAE7938468.1"/>
    <property type="molecule type" value="Genomic_DNA"/>
</dbReference>
<name>A0A813C3L3_9DINO</name>
<dbReference type="Proteomes" id="UP000601435">
    <property type="component" value="Unassembled WGS sequence"/>
</dbReference>
<evidence type="ECO:0000313" key="1">
    <source>
        <dbReference type="EMBL" id="CAE7938468.1"/>
    </source>
</evidence>
<organism evidence="1 2">
    <name type="scientific">Symbiodinium necroappetens</name>
    <dbReference type="NCBI Taxonomy" id="1628268"/>
    <lineage>
        <taxon>Eukaryota</taxon>
        <taxon>Sar</taxon>
        <taxon>Alveolata</taxon>
        <taxon>Dinophyceae</taxon>
        <taxon>Suessiales</taxon>
        <taxon>Symbiodiniaceae</taxon>
        <taxon>Symbiodinium</taxon>
    </lineage>
</organism>
<dbReference type="AlphaFoldDB" id="A0A813C3L3"/>
<evidence type="ECO:0000313" key="2">
    <source>
        <dbReference type="Proteomes" id="UP000601435"/>
    </source>
</evidence>
<reference evidence="1" key="1">
    <citation type="submission" date="2021-02" db="EMBL/GenBank/DDBJ databases">
        <authorList>
            <person name="Dougan E. K."/>
            <person name="Rhodes N."/>
            <person name="Thang M."/>
            <person name="Chan C."/>
        </authorList>
    </citation>
    <scope>NUCLEOTIDE SEQUENCE</scope>
</reference>
<proteinExistence type="predicted"/>